<organism evidence="1">
    <name type="scientific">Cucumis melo</name>
    <name type="common">Muskmelon</name>
    <dbReference type="NCBI Taxonomy" id="3656"/>
    <lineage>
        <taxon>Eukaryota</taxon>
        <taxon>Viridiplantae</taxon>
        <taxon>Streptophyta</taxon>
        <taxon>Embryophyta</taxon>
        <taxon>Tracheophyta</taxon>
        <taxon>Spermatophyta</taxon>
        <taxon>Magnoliopsida</taxon>
        <taxon>eudicotyledons</taxon>
        <taxon>Gunneridae</taxon>
        <taxon>Pentapetalae</taxon>
        <taxon>rosids</taxon>
        <taxon>fabids</taxon>
        <taxon>Cucurbitales</taxon>
        <taxon>Cucurbitaceae</taxon>
        <taxon>Benincaseae</taxon>
        <taxon>Cucumis</taxon>
    </lineage>
</organism>
<dbReference type="AlphaFoldDB" id="A0A9I9CC65"/>
<evidence type="ECO:0000313" key="1">
    <source>
        <dbReference type="EnsemblPlants" id="MELO3C000402.2.1"/>
    </source>
</evidence>
<accession>A0A9I9CC65</accession>
<name>A0A9I9CC65_CUCME</name>
<sequence>MESLTSLLLLSLSRVNRDWRCWSKSPLFLLYLDHQRPGRALIDLKSILSSVPLR</sequence>
<dbReference type="EnsemblPlants" id="MELO3C000402.2.1">
    <property type="protein sequence ID" value="MELO3C000402.2.1"/>
    <property type="gene ID" value="MELO3C000402.2"/>
</dbReference>
<reference evidence="1" key="1">
    <citation type="submission" date="2023-03" db="UniProtKB">
        <authorList>
            <consortium name="EnsemblPlants"/>
        </authorList>
    </citation>
    <scope>IDENTIFICATION</scope>
</reference>
<dbReference type="Gramene" id="MELO3C000402.2.1">
    <property type="protein sequence ID" value="MELO3C000402.2.1"/>
    <property type="gene ID" value="MELO3C000402.2"/>
</dbReference>
<protein>
    <submittedName>
        <fullName evidence="1">Uncharacterized protein</fullName>
    </submittedName>
</protein>
<proteinExistence type="predicted"/>